<accession>A0ABY6JXB6</accession>
<proteinExistence type="predicted"/>
<dbReference type="GO" id="GO:0016787">
    <property type="term" value="F:hydrolase activity"/>
    <property type="evidence" value="ECO:0007669"/>
    <property type="project" value="UniProtKB-KW"/>
</dbReference>
<gene>
    <name evidence="1" type="ORF">K1Y77_17060</name>
</gene>
<dbReference type="Gene3D" id="1.10.530.10">
    <property type="match status" value="1"/>
</dbReference>
<name>A0ABY6JXB6_9GAMM</name>
<dbReference type="EMBL" id="CP080628">
    <property type="protein sequence ID" value="UYV20929.1"/>
    <property type="molecule type" value="Genomic_DNA"/>
</dbReference>
<dbReference type="SUPFAM" id="SSF53955">
    <property type="entry name" value="Lysozyme-like"/>
    <property type="match status" value="1"/>
</dbReference>
<keyword evidence="1" id="KW-0378">Hydrolase</keyword>
<evidence type="ECO:0000313" key="2">
    <source>
        <dbReference type="Proteomes" id="UP001163082"/>
    </source>
</evidence>
<keyword evidence="2" id="KW-1185">Reference proteome</keyword>
<dbReference type="InterPro" id="IPR023346">
    <property type="entry name" value="Lysozyme-like_dom_sf"/>
</dbReference>
<evidence type="ECO:0000313" key="1">
    <source>
        <dbReference type="EMBL" id="UYV20929.1"/>
    </source>
</evidence>
<dbReference type="CDD" id="cd00736">
    <property type="entry name" value="lambda_lys-like"/>
    <property type="match status" value="1"/>
</dbReference>
<organism evidence="1 2">
    <name type="scientific">Halomonas qaidamensis</name>
    <dbReference type="NCBI Taxonomy" id="2866211"/>
    <lineage>
        <taxon>Bacteria</taxon>
        <taxon>Pseudomonadati</taxon>
        <taxon>Pseudomonadota</taxon>
        <taxon>Gammaproteobacteria</taxon>
        <taxon>Oceanospirillales</taxon>
        <taxon>Halomonadaceae</taxon>
        <taxon>Halomonas</taxon>
    </lineage>
</organism>
<sequence length="181" mass="20180">MPAHSPMHWFDEAELLLIEPPAPVDNRAGNVSAFLDMLAHAEGTTRYGNQDGYNVMVGGGLFDSYHDHPRKSVWLPAYKIRSTAAGRYQFLIRTWDDLAKRFGLSDFTPANQDLGAVHLIRQCRALSLIHEGRIREAIHACRRIWASLPGAGYGQRELATDELLQVYHDAGGVTVDQSRPA</sequence>
<dbReference type="Proteomes" id="UP001163082">
    <property type="component" value="Plasmid unnamed"/>
</dbReference>
<dbReference type="RefSeq" id="WP_264431603.1">
    <property type="nucleotide sequence ID" value="NZ_CP080628.1"/>
</dbReference>
<keyword evidence="1" id="KW-0614">Plasmid</keyword>
<geneLocation type="plasmid" evidence="1 2">
    <name>unnamed</name>
</geneLocation>
<reference evidence="1" key="1">
    <citation type="journal article" date="2022" name="Antonie Van Leeuwenhoek">
        <title>Whole genome sequencing of the halophilic Halomonas qaidamensis XH36, a novel species strain with high ectoine production.</title>
        <authorList>
            <person name="Zhang T."/>
            <person name="Cui T."/>
            <person name="Cao Y."/>
            <person name="Li Y."/>
            <person name="Li F."/>
            <person name="Zhu D."/>
            <person name="Xing J."/>
        </authorList>
    </citation>
    <scope>NUCLEOTIDE SEQUENCE</scope>
    <source>
        <strain evidence="1">XH36</strain>
    </source>
</reference>
<protein>
    <submittedName>
        <fullName evidence="1">Glycoside hydrolase family 104 protein</fullName>
    </submittedName>
</protein>